<accession>A0A8A1M0X8</accession>
<organism evidence="1 2">
    <name type="scientific">Ajellomyces capsulatus</name>
    <name type="common">Darling's disease fungus</name>
    <name type="synonym">Histoplasma capsulatum</name>
    <dbReference type="NCBI Taxonomy" id="5037"/>
    <lineage>
        <taxon>Eukaryota</taxon>
        <taxon>Fungi</taxon>
        <taxon>Dikarya</taxon>
        <taxon>Ascomycota</taxon>
        <taxon>Pezizomycotina</taxon>
        <taxon>Eurotiomycetes</taxon>
        <taxon>Eurotiomycetidae</taxon>
        <taxon>Onygenales</taxon>
        <taxon>Ajellomycetaceae</taxon>
        <taxon>Histoplasma</taxon>
    </lineage>
</organism>
<gene>
    <name evidence="1" type="ORF">I7I51_04915</name>
</gene>
<name>A0A8A1M0X8_AJECA</name>
<dbReference type="AlphaFoldDB" id="A0A8A1M0X8"/>
<reference evidence="1" key="1">
    <citation type="submission" date="2021-01" db="EMBL/GenBank/DDBJ databases">
        <title>Chromosome-level genome assembly of a human fungal pathogen reveals clustering of transcriptionally co-regulated genes.</title>
        <authorList>
            <person name="Voorhies M."/>
            <person name="Cohen S."/>
            <person name="Shea T.P."/>
            <person name="Petrus S."/>
            <person name="Munoz J.F."/>
            <person name="Poplawski S."/>
            <person name="Goldman W.E."/>
            <person name="Michael T."/>
            <person name="Cuomo C.A."/>
            <person name="Sil A."/>
            <person name="Beyhan S."/>
        </authorList>
    </citation>
    <scope>NUCLEOTIDE SEQUENCE</scope>
    <source>
        <strain evidence="1">WU24</strain>
    </source>
</reference>
<protein>
    <submittedName>
        <fullName evidence="1">Uncharacterized protein</fullName>
    </submittedName>
</protein>
<proteinExistence type="predicted"/>
<dbReference type="Proteomes" id="UP000663671">
    <property type="component" value="Chromosome 4"/>
</dbReference>
<dbReference type="PANTHER" id="PTHR34561">
    <property type="entry name" value="NADH DEHYDROGENASE [UBIQUINONE] 1 ALPHA SUBCOMPLEX ASSEMBLY FACTOR 8"/>
    <property type="match status" value="1"/>
</dbReference>
<dbReference type="InterPro" id="IPR034595">
    <property type="entry name" value="NDUFAF8"/>
</dbReference>
<sequence length="54" mass="6116">MTGRTRPIEKFAKATAQCSAQASVYGKCVFADYNAIRKDMCAKEFMKLKECYLV</sequence>
<dbReference type="GO" id="GO:0005739">
    <property type="term" value="C:mitochondrion"/>
    <property type="evidence" value="ECO:0007669"/>
    <property type="project" value="InterPro"/>
</dbReference>
<dbReference type="VEuPathDB" id="FungiDB:I7I51_04915"/>
<dbReference type="EMBL" id="CP069110">
    <property type="protein sequence ID" value="QSS60118.1"/>
    <property type="molecule type" value="Genomic_DNA"/>
</dbReference>
<evidence type="ECO:0000313" key="2">
    <source>
        <dbReference type="Proteomes" id="UP000663671"/>
    </source>
</evidence>
<dbReference type="GO" id="GO:0032981">
    <property type="term" value="P:mitochondrial respiratory chain complex I assembly"/>
    <property type="evidence" value="ECO:0007669"/>
    <property type="project" value="InterPro"/>
</dbReference>
<dbReference type="PANTHER" id="PTHR34561:SF1">
    <property type="entry name" value="NADH DEHYDROGENASE [UBIQUINONE] 1 ALPHA SUBCOMPLEX ASSEMBLY FACTOR 8"/>
    <property type="match status" value="1"/>
</dbReference>
<dbReference type="OrthoDB" id="3821113at2759"/>
<evidence type="ECO:0000313" key="1">
    <source>
        <dbReference type="EMBL" id="QSS60118.1"/>
    </source>
</evidence>